<proteinExistence type="predicted"/>
<name>A0AAV3U4S1_9ALTE</name>
<dbReference type="EMBL" id="BAABLX010000026">
    <property type="protein sequence ID" value="GAA4947148.1"/>
    <property type="molecule type" value="Genomic_DNA"/>
</dbReference>
<dbReference type="Pfam" id="PF15887">
    <property type="entry name" value="Peptidase_Mx"/>
    <property type="match status" value="1"/>
</dbReference>
<protein>
    <submittedName>
        <fullName evidence="2">Zinc-binding peptidase</fullName>
    </submittedName>
</protein>
<evidence type="ECO:0000313" key="2">
    <source>
        <dbReference type="EMBL" id="GAA4947148.1"/>
    </source>
</evidence>
<organism evidence="2 3">
    <name type="scientific">Halioxenophilus aromaticivorans</name>
    <dbReference type="NCBI Taxonomy" id="1306992"/>
    <lineage>
        <taxon>Bacteria</taxon>
        <taxon>Pseudomonadati</taxon>
        <taxon>Pseudomonadota</taxon>
        <taxon>Gammaproteobacteria</taxon>
        <taxon>Alteromonadales</taxon>
        <taxon>Alteromonadaceae</taxon>
        <taxon>Halioxenophilus</taxon>
    </lineage>
</organism>
<sequence>MKLFSCPQCQQPLYFENNQCLQCKQAVGFNPASLNMEPVISDAAQSQSATVRCTNHSRNGCNWLIPADHAGGLCQACELNRYIPNLKTEESQNQWQEFEQAKRRLVYSLVRLGLPVSSKRSNEDDGISVDFIDPDAPLPKDAVNTTGHADGQITVVTNEADPVQREQNRIDLEEQYRTLLGHLRHEIGHYYWDVLVKDNASLLADYRAVFGDESQDYGVALEHHYANGAPEDWPQHFVSAYASSHPWEDWAESWAHYMHLVDLAETAAAFGFSIQPTVANDDQQLTVTQVCDPFSGIDFATLAQQAIAVSITVNSFNRSLGQDDAYPFVLTETIHNKLNFIHTAISQQV</sequence>
<dbReference type="RefSeq" id="WP_345423433.1">
    <property type="nucleotide sequence ID" value="NZ_AP031496.1"/>
</dbReference>
<evidence type="ECO:0000313" key="3">
    <source>
        <dbReference type="Proteomes" id="UP001409585"/>
    </source>
</evidence>
<reference evidence="3" key="1">
    <citation type="journal article" date="2019" name="Int. J. Syst. Evol. Microbiol.">
        <title>The Global Catalogue of Microorganisms (GCM) 10K type strain sequencing project: providing services to taxonomists for standard genome sequencing and annotation.</title>
        <authorList>
            <consortium name="The Broad Institute Genomics Platform"/>
            <consortium name="The Broad Institute Genome Sequencing Center for Infectious Disease"/>
            <person name="Wu L."/>
            <person name="Ma J."/>
        </authorList>
    </citation>
    <scope>NUCLEOTIDE SEQUENCE [LARGE SCALE GENOMIC DNA]</scope>
    <source>
        <strain evidence="3">JCM 19134</strain>
    </source>
</reference>
<dbReference type="Proteomes" id="UP001409585">
    <property type="component" value="Unassembled WGS sequence"/>
</dbReference>
<comment type="caution">
    <text evidence="2">The sequence shown here is derived from an EMBL/GenBank/DDBJ whole genome shotgun (WGS) entry which is preliminary data.</text>
</comment>
<keyword evidence="3" id="KW-1185">Reference proteome</keyword>
<accession>A0AAV3U4S1</accession>
<gene>
    <name evidence="2" type="ORF">GCM10025791_28300</name>
</gene>
<dbReference type="InterPro" id="IPR011201">
    <property type="entry name" value="Zinc-ribbon_6_bact"/>
</dbReference>
<dbReference type="InterPro" id="IPR031321">
    <property type="entry name" value="UCP012641"/>
</dbReference>
<dbReference type="Gene3D" id="3.40.390.70">
    <property type="match status" value="1"/>
</dbReference>
<evidence type="ECO:0000259" key="1">
    <source>
        <dbReference type="Pfam" id="PF10005"/>
    </source>
</evidence>
<dbReference type="Pfam" id="PF10005">
    <property type="entry name" value="Zn_ribbon_DZR_6"/>
    <property type="match status" value="1"/>
</dbReference>
<dbReference type="AlphaFoldDB" id="A0AAV3U4S1"/>
<feature type="domain" description="Zinc-ribbon" evidence="1">
    <location>
        <begin position="3"/>
        <end position="87"/>
    </location>
</feature>
<dbReference type="PIRSF" id="PIRSF012641">
    <property type="entry name" value="UCP012641"/>
    <property type="match status" value="1"/>
</dbReference>